<evidence type="ECO:0000313" key="1">
    <source>
        <dbReference type="EMBL" id="KIX84709.1"/>
    </source>
</evidence>
<name>A0A0D6X9W1_THEFI</name>
<accession>A0A0D6X9W1</accession>
<protein>
    <submittedName>
        <fullName evidence="1">Uncharacterized protein</fullName>
    </submittedName>
</protein>
<sequence>MRSVEESPESFFVRFMDWAIEAHLYPAPWGSPLLLARTEAGFVYALDRGAPPAPAGRVRALFHGLVQEVWPYRKTFLRREGPRYRAAGRVRPLGEGFYVVEAGLPLLVHSENPLPDEAELLLHPPLMLFREP</sequence>
<comment type="caution">
    <text evidence="1">The sequence shown here is derived from an EMBL/GenBank/DDBJ whole genome shotgun (WGS) entry which is preliminary data.</text>
</comment>
<dbReference type="AlphaFoldDB" id="A0A0D6X9W1"/>
<dbReference type="Proteomes" id="UP000030364">
    <property type="component" value="Unassembled WGS sequence"/>
</dbReference>
<reference evidence="1 2" key="1">
    <citation type="journal article" date="2015" name="Genome Announc.">
        <title>Draft Genome Sequence of the Thermophile Thermus filiformis ATCC 43280, Producer of Carotenoid-(Di)glucoside-Branched Fatty Acid (Di)esters and Source of Hyperthermostable Enzymes of Biotechnological Interest.</title>
        <authorList>
            <person name="Mandelli F."/>
            <person name="Oliveira Ramires B."/>
            <person name="Couger M.B."/>
            <person name="Paixao D.A."/>
            <person name="Camilo C.M."/>
            <person name="Polikarpov I."/>
            <person name="Prade R."/>
            <person name="Riano-Pachon D.M."/>
            <person name="Squina F.M."/>
        </authorList>
    </citation>
    <scope>NUCLEOTIDE SEQUENCE [LARGE SCALE GENOMIC DNA]</scope>
    <source>
        <strain evidence="1 2">ATCC 43280</strain>
    </source>
</reference>
<keyword evidence="2" id="KW-1185">Reference proteome</keyword>
<dbReference type="OrthoDB" id="32193at2"/>
<dbReference type="STRING" id="276.THFILI_03845"/>
<gene>
    <name evidence="1" type="ORF">THFILI_03845</name>
</gene>
<dbReference type="RefSeq" id="WP_152640216.1">
    <property type="nucleotide sequence ID" value="NZ_JPSL02000037.1"/>
</dbReference>
<evidence type="ECO:0000313" key="2">
    <source>
        <dbReference type="Proteomes" id="UP000030364"/>
    </source>
</evidence>
<organism evidence="1 2">
    <name type="scientific">Thermus filiformis</name>
    <dbReference type="NCBI Taxonomy" id="276"/>
    <lineage>
        <taxon>Bacteria</taxon>
        <taxon>Thermotogati</taxon>
        <taxon>Deinococcota</taxon>
        <taxon>Deinococci</taxon>
        <taxon>Thermales</taxon>
        <taxon>Thermaceae</taxon>
        <taxon>Thermus</taxon>
    </lineage>
</organism>
<proteinExistence type="predicted"/>
<dbReference type="EMBL" id="JPSL02000037">
    <property type="protein sequence ID" value="KIX84709.1"/>
    <property type="molecule type" value="Genomic_DNA"/>
</dbReference>